<gene>
    <name evidence="4" type="ORF">EKN06_05700</name>
</gene>
<dbReference type="AlphaFoldDB" id="A0A437H2G1"/>
<evidence type="ECO:0000259" key="3">
    <source>
        <dbReference type="SMART" id="SM00829"/>
    </source>
</evidence>
<sequence>MIRTMRAAVLHKAGGPDVFRIEDVPVPVAGRDDVLLKVEACGVSYRDVVERNGTYRRDVSFPCIIGLEIAGTVVETGADVEGLAVGDRVCTKAFSSCGRCRLCRNGRETTCARRKPISGGYAEYVAVPQDSVVRIPQELGADIACSLGPAAGVALNAVRDVAKVRIGETVLITGATGGVGVPSMQIAKASGARVIAITRSLQKAKTLRDLGASDVVIAETGENFAPRVRELTKGQGVDVVIDNVGSAVFDASYDSLAVHGRYAMVGQLFGEEVSINPARIFFKRAKILGVGSVSRTQLEDTIVLAEWGIVKPNIASRLPLEDVATAHELVEGGAVNGRVVLIP</sequence>
<feature type="domain" description="Enoyl reductase (ER)" evidence="3">
    <location>
        <begin position="14"/>
        <end position="341"/>
    </location>
</feature>
<dbReference type="GO" id="GO:0016651">
    <property type="term" value="F:oxidoreductase activity, acting on NAD(P)H"/>
    <property type="evidence" value="ECO:0007669"/>
    <property type="project" value="TreeGrafter"/>
</dbReference>
<reference evidence="4 5" key="1">
    <citation type="submission" date="2018-12" db="EMBL/GenBank/DDBJ databases">
        <title>Croceicoccus ponticola sp. nov., a lipolytic bacterium isolated from seawater.</title>
        <authorList>
            <person name="Yoon J.-H."/>
        </authorList>
    </citation>
    <scope>NUCLEOTIDE SEQUENCE [LARGE SCALE GENOMIC DNA]</scope>
    <source>
        <strain evidence="4 5">GM-16</strain>
    </source>
</reference>
<keyword evidence="2" id="KW-0560">Oxidoreductase</keyword>
<dbReference type="PANTHER" id="PTHR48106">
    <property type="entry name" value="QUINONE OXIDOREDUCTASE PIG3-RELATED"/>
    <property type="match status" value="1"/>
</dbReference>
<evidence type="ECO:0000256" key="2">
    <source>
        <dbReference type="ARBA" id="ARBA00023002"/>
    </source>
</evidence>
<evidence type="ECO:0000313" key="5">
    <source>
        <dbReference type="Proteomes" id="UP000283003"/>
    </source>
</evidence>
<dbReference type="OrthoDB" id="4190732at2"/>
<accession>A0A437H2G1</accession>
<dbReference type="GO" id="GO:0070402">
    <property type="term" value="F:NADPH binding"/>
    <property type="evidence" value="ECO:0007669"/>
    <property type="project" value="TreeGrafter"/>
</dbReference>
<proteinExistence type="predicted"/>
<dbReference type="InterPro" id="IPR013149">
    <property type="entry name" value="ADH-like_C"/>
</dbReference>
<dbReference type="InterPro" id="IPR011032">
    <property type="entry name" value="GroES-like_sf"/>
</dbReference>
<keyword evidence="5" id="KW-1185">Reference proteome</keyword>
<name>A0A437H2G1_9SPHN</name>
<comment type="caution">
    <text evidence="4">The sequence shown here is derived from an EMBL/GenBank/DDBJ whole genome shotgun (WGS) entry which is preliminary data.</text>
</comment>
<dbReference type="InterPro" id="IPR036291">
    <property type="entry name" value="NAD(P)-bd_dom_sf"/>
</dbReference>
<dbReference type="SUPFAM" id="SSF51735">
    <property type="entry name" value="NAD(P)-binding Rossmann-fold domains"/>
    <property type="match status" value="1"/>
</dbReference>
<dbReference type="Proteomes" id="UP000283003">
    <property type="component" value="Unassembled WGS sequence"/>
</dbReference>
<dbReference type="Gene3D" id="3.90.180.10">
    <property type="entry name" value="Medium-chain alcohol dehydrogenases, catalytic domain"/>
    <property type="match status" value="1"/>
</dbReference>
<dbReference type="InterPro" id="IPR013154">
    <property type="entry name" value="ADH-like_N"/>
</dbReference>
<dbReference type="Pfam" id="PF00107">
    <property type="entry name" value="ADH_zinc_N"/>
    <property type="match status" value="1"/>
</dbReference>
<evidence type="ECO:0000313" key="4">
    <source>
        <dbReference type="EMBL" id="RVQ69653.1"/>
    </source>
</evidence>
<keyword evidence="1" id="KW-0521">NADP</keyword>
<dbReference type="InterPro" id="IPR020843">
    <property type="entry name" value="ER"/>
</dbReference>
<evidence type="ECO:0000256" key="1">
    <source>
        <dbReference type="ARBA" id="ARBA00022857"/>
    </source>
</evidence>
<protein>
    <submittedName>
        <fullName evidence="4">Zinc-binding dehydrogenase</fullName>
    </submittedName>
</protein>
<organism evidence="4 5">
    <name type="scientific">Croceicoccus ponticola</name>
    <dbReference type="NCBI Taxonomy" id="2217664"/>
    <lineage>
        <taxon>Bacteria</taxon>
        <taxon>Pseudomonadati</taxon>
        <taxon>Pseudomonadota</taxon>
        <taxon>Alphaproteobacteria</taxon>
        <taxon>Sphingomonadales</taxon>
        <taxon>Erythrobacteraceae</taxon>
        <taxon>Croceicoccus</taxon>
    </lineage>
</organism>
<dbReference type="PANTHER" id="PTHR48106:SF18">
    <property type="entry name" value="QUINONE OXIDOREDUCTASE PIG3"/>
    <property type="match status" value="1"/>
</dbReference>
<dbReference type="SMART" id="SM00829">
    <property type="entry name" value="PKS_ER"/>
    <property type="match status" value="1"/>
</dbReference>
<dbReference type="Pfam" id="PF08240">
    <property type="entry name" value="ADH_N"/>
    <property type="match status" value="1"/>
</dbReference>
<dbReference type="SUPFAM" id="SSF50129">
    <property type="entry name" value="GroES-like"/>
    <property type="match status" value="1"/>
</dbReference>
<dbReference type="EMBL" id="RXOL01000001">
    <property type="protein sequence ID" value="RVQ69653.1"/>
    <property type="molecule type" value="Genomic_DNA"/>
</dbReference>